<accession>A0A0G4FX41</accession>
<dbReference type="VEuPathDB" id="CryptoDB:Cvel_19191"/>
<feature type="region of interest" description="Disordered" evidence="1">
    <location>
        <begin position="1"/>
        <end position="48"/>
    </location>
</feature>
<reference evidence="3" key="1">
    <citation type="submission" date="2014-11" db="EMBL/GenBank/DDBJ databases">
        <authorList>
            <person name="Otto D Thomas"/>
            <person name="Naeem Raeece"/>
        </authorList>
    </citation>
    <scope>NUCLEOTIDE SEQUENCE</scope>
</reference>
<feature type="transmembrane region" description="Helical" evidence="2">
    <location>
        <begin position="126"/>
        <end position="145"/>
    </location>
</feature>
<keyword evidence="2" id="KW-0812">Transmembrane</keyword>
<evidence type="ECO:0000256" key="2">
    <source>
        <dbReference type="SAM" id="Phobius"/>
    </source>
</evidence>
<dbReference type="EMBL" id="CDMZ01000703">
    <property type="protein sequence ID" value="CEM19799.1"/>
    <property type="molecule type" value="Genomic_DNA"/>
</dbReference>
<name>A0A0G4FX41_9ALVE</name>
<proteinExistence type="predicted"/>
<feature type="region of interest" description="Disordered" evidence="1">
    <location>
        <begin position="80"/>
        <end position="118"/>
    </location>
</feature>
<dbReference type="PhylomeDB" id="A0A0G4FX41"/>
<evidence type="ECO:0000256" key="1">
    <source>
        <dbReference type="SAM" id="MobiDB-lite"/>
    </source>
</evidence>
<feature type="compositionally biased region" description="Basic and acidic residues" evidence="1">
    <location>
        <begin position="38"/>
        <end position="48"/>
    </location>
</feature>
<feature type="compositionally biased region" description="Acidic residues" evidence="1">
    <location>
        <begin position="20"/>
        <end position="37"/>
    </location>
</feature>
<gene>
    <name evidence="3" type="ORF">Cvel_19191</name>
</gene>
<feature type="compositionally biased region" description="Low complexity" evidence="1">
    <location>
        <begin position="106"/>
        <end position="115"/>
    </location>
</feature>
<keyword evidence="2" id="KW-0472">Membrane</keyword>
<protein>
    <submittedName>
        <fullName evidence="3">Uncharacterized protein</fullName>
    </submittedName>
</protein>
<keyword evidence="2" id="KW-1133">Transmembrane helix</keyword>
<sequence>MDKLEDPAFESPVLSPITEPDFESNFEYESDTQDEENEGRKGKGKREFSPTAPVVSFLSAAFSTAIVVAQLVIPSEVSDESDPAFHLLSSPVHPNDSVSPPPQLHQQQQQQQQQQNATTPMLTVQVGSIAALLPCALGTWPIFFADSSP</sequence>
<organism evidence="3">
    <name type="scientific">Chromera velia CCMP2878</name>
    <dbReference type="NCBI Taxonomy" id="1169474"/>
    <lineage>
        <taxon>Eukaryota</taxon>
        <taxon>Sar</taxon>
        <taxon>Alveolata</taxon>
        <taxon>Colpodellida</taxon>
        <taxon>Chromeraceae</taxon>
        <taxon>Chromera</taxon>
    </lineage>
</organism>
<dbReference type="AlphaFoldDB" id="A0A0G4FX41"/>
<evidence type="ECO:0000313" key="3">
    <source>
        <dbReference type="EMBL" id="CEM19799.1"/>
    </source>
</evidence>